<accession>A0A7G6E2R3</accession>
<dbReference type="AlphaFoldDB" id="A0A7G6E2R3"/>
<dbReference type="PANTHER" id="PTHR39162">
    <property type="entry name" value="GLL3345 PROTEIN"/>
    <property type="match status" value="1"/>
</dbReference>
<dbReference type="EMBL" id="CP045798">
    <property type="protein sequence ID" value="QNB46367.1"/>
    <property type="molecule type" value="Genomic_DNA"/>
</dbReference>
<evidence type="ECO:0000313" key="1">
    <source>
        <dbReference type="EMBL" id="QNB46367.1"/>
    </source>
</evidence>
<dbReference type="PANTHER" id="PTHR39162:SF1">
    <property type="entry name" value="SPORULATION PROTEIN YTFJ"/>
    <property type="match status" value="1"/>
</dbReference>
<reference evidence="1 2" key="1">
    <citation type="journal article" date="2019" name="Front. Microbiol.">
        <title>Thermoanaerosceptrum fracticalcis gen. nov. sp. nov., a Novel Fumarate-Fermenting Microorganism From a Deep Fractured Carbonate Aquifer of the US Great Basin.</title>
        <authorList>
            <person name="Hamilton-Brehm S.D."/>
            <person name="Stewart L.E."/>
            <person name="Zavarin M."/>
            <person name="Caldwell M."/>
            <person name="Lawson P.A."/>
            <person name="Onstott T.C."/>
            <person name="Grzymski J."/>
            <person name="Neveux I."/>
            <person name="Lollar B.S."/>
            <person name="Russell C.E."/>
            <person name="Moser D.P."/>
        </authorList>
    </citation>
    <scope>NUCLEOTIDE SEQUENCE [LARGE SCALE GENOMIC DNA]</scope>
    <source>
        <strain evidence="1 2">DRI-13</strain>
    </source>
</reference>
<dbReference type="InterPro" id="IPR014229">
    <property type="entry name" value="Spore_YtfJ"/>
</dbReference>
<dbReference type="Pfam" id="PF09579">
    <property type="entry name" value="Spore_YtfJ"/>
    <property type="match status" value="1"/>
</dbReference>
<protein>
    <submittedName>
        <fullName evidence="1">Sporulation protein</fullName>
    </submittedName>
</protein>
<name>A0A7G6E2R3_THEFR</name>
<dbReference type="OrthoDB" id="1711150at2"/>
<dbReference type="PIRSF" id="PIRSF021377">
    <property type="entry name" value="YtfJ"/>
    <property type="match status" value="1"/>
</dbReference>
<dbReference type="Proteomes" id="UP000515847">
    <property type="component" value="Chromosome"/>
</dbReference>
<evidence type="ECO:0000313" key="2">
    <source>
        <dbReference type="Proteomes" id="UP000515847"/>
    </source>
</evidence>
<gene>
    <name evidence="1" type="ORF">BR63_08590</name>
</gene>
<proteinExistence type="predicted"/>
<keyword evidence="2" id="KW-1185">Reference proteome</keyword>
<organism evidence="1 2">
    <name type="scientific">Thermanaerosceptrum fracticalcis</name>
    <dbReference type="NCBI Taxonomy" id="1712410"/>
    <lineage>
        <taxon>Bacteria</taxon>
        <taxon>Bacillati</taxon>
        <taxon>Bacillota</taxon>
        <taxon>Clostridia</taxon>
        <taxon>Eubacteriales</taxon>
        <taxon>Peptococcaceae</taxon>
        <taxon>Thermanaerosceptrum</taxon>
    </lineage>
</organism>
<dbReference type="KEGG" id="tfr:BR63_08590"/>
<sequence length="121" mass="13065">MNMNENLNTLFERLEKFFRTETVVGNPMKIGEVTLVPIIDIGFGLGTGGGYGKDEKSSDGQGMGAGVGAEITPNSILIIKGEEVSLLPLKNKSSLEKIMEMIPDIVSKVKGEKEEKNSCCE</sequence>